<sequence>MEASASQNYLILGRFTQFISSWLILFELNNKGYCRHRHEEKVQDECREICFSKFKSRGDDPITIDDEDDNVIHPNKMIIKLKDGYINVNQQSIHDMVGVPIGGWDINELESCASDNALLVQWRRQFGNKAIRAANIITMKMGTCNTSILPKIIQLLYLDAMNCVKVLVSWQRPTIKSWTMELMRRRELAEIENGGFGRGDINPTLHRVINIDGCSVSDESNSLRSSLNDIEGYISTITAKSKMIIDQKVSVELKLKEGFLKYLCNEDIRNLKHEYIDIFVMSDLLSCDDYGQLISTTSLLHHPDPFSRSSRPILNRFLDLQHPFVI</sequence>
<evidence type="ECO:0000313" key="1">
    <source>
        <dbReference type="EMBL" id="KAI3770439.1"/>
    </source>
</evidence>
<dbReference type="Proteomes" id="UP001055879">
    <property type="component" value="Linkage Group LG01"/>
</dbReference>
<name>A0ACB9FGH5_ARCLA</name>
<reference evidence="2" key="1">
    <citation type="journal article" date="2022" name="Mol. Ecol. Resour.">
        <title>The genomes of chicory, endive, great burdock and yacon provide insights into Asteraceae palaeo-polyploidization history and plant inulin production.</title>
        <authorList>
            <person name="Fan W."/>
            <person name="Wang S."/>
            <person name="Wang H."/>
            <person name="Wang A."/>
            <person name="Jiang F."/>
            <person name="Liu H."/>
            <person name="Zhao H."/>
            <person name="Xu D."/>
            <person name="Zhang Y."/>
        </authorList>
    </citation>
    <scope>NUCLEOTIDE SEQUENCE [LARGE SCALE GENOMIC DNA]</scope>
    <source>
        <strain evidence="2">cv. Niubang</strain>
    </source>
</reference>
<accession>A0ACB9FGH5</accession>
<gene>
    <name evidence="1" type="ORF">L6452_01572</name>
</gene>
<comment type="caution">
    <text evidence="1">The sequence shown here is derived from an EMBL/GenBank/DDBJ whole genome shotgun (WGS) entry which is preliminary data.</text>
</comment>
<keyword evidence="2" id="KW-1185">Reference proteome</keyword>
<proteinExistence type="predicted"/>
<protein>
    <submittedName>
        <fullName evidence="1">Uncharacterized protein</fullName>
    </submittedName>
</protein>
<dbReference type="EMBL" id="CM042047">
    <property type="protein sequence ID" value="KAI3770439.1"/>
    <property type="molecule type" value="Genomic_DNA"/>
</dbReference>
<organism evidence="1 2">
    <name type="scientific">Arctium lappa</name>
    <name type="common">Greater burdock</name>
    <name type="synonym">Lappa major</name>
    <dbReference type="NCBI Taxonomy" id="4217"/>
    <lineage>
        <taxon>Eukaryota</taxon>
        <taxon>Viridiplantae</taxon>
        <taxon>Streptophyta</taxon>
        <taxon>Embryophyta</taxon>
        <taxon>Tracheophyta</taxon>
        <taxon>Spermatophyta</taxon>
        <taxon>Magnoliopsida</taxon>
        <taxon>eudicotyledons</taxon>
        <taxon>Gunneridae</taxon>
        <taxon>Pentapetalae</taxon>
        <taxon>asterids</taxon>
        <taxon>campanulids</taxon>
        <taxon>Asterales</taxon>
        <taxon>Asteraceae</taxon>
        <taxon>Carduoideae</taxon>
        <taxon>Cardueae</taxon>
        <taxon>Arctiinae</taxon>
        <taxon>Arctium</taxon>
    </lineage>
</organism>
<reference evidence="1 2" key="2">
    <citation type="journal article" date="2022" name="Mol. Ecol. Resour.">
        <title>The genomes of chicory, endive, great burdock and yacon provide insights into Asteraceae paleo-polyploidization history and plant inulin production.</title>
        <authorList>
            <person name="Fan W."/>
            <person name="Wang S."/>
            <person name="Wang H."/>
            <person name="Wang A."/>
            <person name="Jiang F."/>
            <person name="Liu H."/>
            <person name="Zhao H."/>
            <person name="Xu D."/>
            <person name="Zhang Y."/>
        </authorList>
    </citation>
    <scope>NUCLEOTIDE SEQUENCE [LARGE SCALE GENOMIC DNA]</scope>
    <source>
        <strain evidence="2">cv. Niubang</strain>
    </source>
</reference>
<evidence type="ECO:0000313" key="2">
    <source>
        <dbReference type="Proteomes" id="UP001055879"/>
    </source>
</evidence>